<dbReference type="EMBL" id="GBRH01270801">
    <property type="protein sequence ID" value="JAD27094.1"/>
    <property type="molecule type" value="Transcribed_RNA"/>
</dbReference>
<proteinExistence type="predicted"/>
<evidence type="ECO:0000313" key="1">
    <source>
        <dbReference type="EMBL" id="JAD27094.1"/>
    </source>
</evidence>
<reference evidence="1" key="1">
    <citation type="submission" date="2014-09" db="EMBL/GenBank/DDBJ databases">
        <authorList>
            <person name="Magalhaes I.L.F."/>
            <person name="Oliveira U."/>
            <person name="Santos F.R."/>
            <person name="Vidigal T.H.D.A."/>
            <person name="Brescovit A.D."/>
            <person name="Santos A.J."/>
        </authorList>
    </citation>
    <scope>NUCLEOTIDE SEQUENCE</scope>
    <source>
        <tissue evidence="1">Shoot tissue taken approximately 20 cm above the soil surface</tissue>
    </source>
</reference>
<dbReference type="AlphaFoldDB" id="A0A0A8YLM9"/>
<reference evidence="1" key="2">
    <citation type="journal article" date="2015" name="Data Brief">
        <title>Shoot transcriptome of the giant reed, Arundo donax.</title>
        <authorList>
            <person name="Barrero R.A."/>
            <person name="Guerrero F.D."/>
            <person name="Moolhuijzen P."/>
            <person name="Goolsby J.A."/>
            <person name="Tidwell J."/>
            <person name="Bellgard S.E."/>
            <person name="Bellgard M.I."/>
        </authorList>
    </citation>
    <scope>NUCLEOTIDE SEQUENCE</scope>
    <source>
        <tissue evidence="1">Shoot tissue taken approximately 20 cm above the soil surface</tissue>
    </source>
</reference>
<accession>A0A0A8YLM9</accession>
<name>A0A0A8YLM9_ARUDO</name>
<protein>
    <submittedName>
        <fullName evidence="1">Uncharacterized protein</fullName>
    </submittedName>
</protein>
<organism evidence="1">
    <name type="scientific">Arundo donax</name>
    <name type="common">Giant reed</name>
    <name type="synonym">Donax arundinaceus</name>
    <dbReference type="NCBI Taxonomy" id="35708"/>
    <lineage>
        <taxon>Eukaryota</taxon>
        <taxon>Viridiplantae</taxon>
        <taxon>Streptophyta</taxon>
        <taxon>Embryophyta</taxon>
        <taxon>Tracheophyta</taxon>
        <taxon>Spermatophyta</taxon>
        <taxon>Magnoliopsida</taxon>
        <taxon>Liliopsida</taxon>
        <taxon>Poales</taxon>
        <taxon>Poaceae</taxon>
        <taxon>PACMAD clade</taxon>
        <taxon>Arundinoideae</taxon>
        <taxon>Arundineae</taxon>
        <taxon>Arundo</taxon>
    </lineage>
</organism>
<sequence>MDFYGIRVHDGTSYFSVSFFSLVFFSI</sequence>